<name>A0A6A3CQB0_HIBSY</name>
<feature type="compositionally biased region" description="Polar residues" evidence="1">
    <location>
        <begin position="51"/>
        <end position="68"/>
    </location>
</feature>
<dbReference type="GO" id="GO:0006629">
    <property type="term" value="P:lipid metabolic process"/>
    <property type="evidence" value="ECO:0007669"/>
    <property type="project" value="InterPro"/>
</dbReference>
<comment type="caution">
    <text evidence="3">The sequence shown here is derived from an EMBL/GenBank/DDBJ whole genome shotgun (WGS) entry which is preliminary data.</text>
</comment>
<keyword evidence="4" id="KW-1185">Reference proteome</keyword>
<dbReference type="Pfam" id="PF00388">
    <property type="entry name" value="PI-PLC-X"/>
    <property type="match status" value="1"/>
</dbReference>
<feature type="region of interest" description="Disordered" evidence="1">
    <location>
        <begin position="42"/>
        <end position="78"/>
    </location>
</feature>
<evidence type="ECO:0000313" key="4">
    <source>
        <dbReference type="Proteomes" id="UP000436088"/>
    </source>
</evidence>
<gene>
    <name evidence="3" type="ORF">F3Y22_tig00003715pilonHSYRG00141</name>
</gene>
<accession>A0A6A3CQB0</accession>
<evidence type="ECO:0000259" key="2">
    <source>
        <dbReference type="Pfam" id="PF00388"/>
    </source>
</evidence>
<protein>
    <recommendedName>
        <fullName evidence="2">Phosphatidylinositol-specific phospholipase C X domain-containing protein</fullName>
    </recommendedName>
</protein>
<reference evidence="3" key="1">
    <citation type="submission" date="2019-09" db="EMBL/GenBank/DDBJ databases">
        <title>Draft genome information of white flower Hibiscus syriacus.</title>
        <authorList>
            <person name="Kim Y.-M."/>
        </authorList>
    </citation>
    <scope>NUCLEOTIDE SEQUENCE [LARGE SCALE GENOMIC DNA]</scope>
    <source>
        <strain evidence="3">YM2019G1</strain>
    </source>
</reference>
<dbReference type="InterPro" id="IPR000909">
    <property type="entry name" value="PLipase_C_PInositol-sp_X_dom"/>
</dbReference>
<dbReference type="EMBL" id="VEPZ02000229">
    <property type="protein sequence ID" value="KAE8729431.1"/>
    <property type="molecule type" value="Genomic_DNA"/>
</dbReference>
<dbReference type="SUPFAM" id="SSF51695">
    <property type="entry name" value="PLC-like phosphodiesterases"/>
    <property type="match status" value="1"/>
</dbReference>
<sequence>MVTETFGEMLYTNEKENLEQFLSPELLKKRVLISTKPPKVFQNTEGEEVSENGSVTHTNERQSNSQWNLPKDGEHISDEDKEKVVLEYRYIIAIHTGKLKGGLENWLSDDPNKVRRLSLRKWEAPIDDARNV</sequence>
<feature type="domain" description="Phosphatidylinositol-specific phospholipase C X" evidence="2">
    <location>
        <begin position="1"/>
        <end position="36"/>
    </location>
</feature>
<dbReference type="AlphaFoldDB" id="A0A6A3CQB0"/>
<dbReference type="Gene3D" id="3.20.20.190">
    <property type="entry name" value="Phosphatidylinositol (PI) phosphodiesterase"/>
    <property type="match status" value="1"/>
</dbReference>
<evidence type="ECO:0000313" key="3">
    <source>
        <dbReference type="EMBL" id="KAE8729431.1"/>
    </source>
</evidence>
<evidence type="ECO:0000256" key="1">
    <source>
        <dbReference type="SAM" id="MobiDB-lite"/>
    </source>
</evidence>
<dbReference type="Proteomes" id="UP000436088">
    <property type="component" value="Unassembled WGS sequence"/>
</dbReference>
<dbReference type="GO" id="GO:0008081">
    <property type="term" value="F:phosphoric diester hydrolase activity"/>
    <property type="evidence" value="ECO:0007669"/>
    <property type="project" value="InterPro"/>
</dbReference>
<organism evidence="3 4">
    <name type="scientific">Hibiscus syriacus</name>
    <name type="common">Rose of Sharon</name>
    <dbReference type="NCBI Taxonomy" id="106335"/>
    <lineage>
        <taxon>Eukaryota</taxon>
        <taxon>Viridiplantae</taxon>
        <taxon>Streptophyta</taxon>
        <taxon>Embryophyta</taxon>
        <taxon>Tracheophyta</taxon>
        <taxon>Spermatophyta</taxon>
        <taxon>Magnoliopsida</taxon>
        <taxon>eudicotyledons</taxon>
        <taxon>Gunneridae</taxon>
        <taxon>Pentapetalae</taxon>
        <taxon>rosids</taxon>
        <taxon>malvids</taxon>
        <taxon>Malvales</taxon>
        <taxon>Malvaceae</taxon>
        <taxon>Malvoideae</taxon>
        <taxon>Hibiscus</taxon>
    </lineage>
</organism>
<proteinExistence type="predicted"/>
<dbReference type="InterPro" id="IPR017946">
    <property type="entry name" value="PLC-like_Pdiesterase_TIM-brl"/>
</dbReference>